<evidence type="ECO:0000313" key="2">
    <source>
        <dbReference type="EMBL" id="MDQ9171173.1"/>
    </source>
</evidence>
<dbReference type="PROSITE" id="PS51257">
    <property type="entry name" value="PROKAR_LIPOPROTEIN"/>
    <property type="match status" value="1"/>
</dbReference>
<protein>
    <submittedName>
        <fullName evidence="2">Uncharacterized protein</fullName>
    </submittedName>
</protein>
<sequence length="111" mass="12007">MKKRIFTFGMLATVLAGCAANGSFRDRDYTAIAAFPSKMTQSPAKGSEFEVEPGKSMFSSVRHHVVPGIQLDHELNHRGRYSDNYDSLVTVPAGVLTTSGKDAGGTFYESS</sequence>
<reference evidence="2 3" key="1">
    <citation type="submission" date="2023-08" db="EMBL/GenBank/DDBJ databases">
        <title>Oxalobacteraceae gen .nov., isolated from river sludge outside the plant.</title>
        <authorList>
            <person name="Zhao S.Y."/>
        </authorList>
    </citation>
    <scope>NUCLEOTIDE SEQUENCE [LARGE SCALE GENOMIC DNA]</scope>
    <source>
        <strain evidence="2 3">R-40</strain>
    </source>
</reference>
<keyword evidence="3" id="KW-1185">Reference proteome</keyword>
<comment type="caution">
    <text evidence="2">The sequence shown here is derived from an EMBL/GenBank/DDBJ whole genome shotgun (WGS) entry which is preliminary data.</text>
</comment>
<evidence type="ECO:0000256" key="1">
    <source>
        <dbReference type="SAM" id="SignalP"/>
    </source>
</evidence>
<dbReference type="Proteomes" id="UP001225596">
    <property type="component" value="Unassembled WGS sequence"/>
</dbReference>
<dbReference type="RefSeq" id="WP_338437108.1">
    <property type="nucleotide sequence ID" value="NZ_JAUYVH010000007.1"/>
</dbReference>
<organism evidence="2 3">
    <name type="scientific">Keguizhuia sedimenti</name>
    <dbReference type="NCBI Taxonomy" id="3064264"/>
    <lineage>
        <taxon>Bacteria</taxon>
        <taxon>Pseudomonadati</taxon>
        <taxon>Pseudomonadota</taxon>
        <taxon>Betaproteobacteria</taxon>
        <taxon>Burkholderiales</taxon>
        <taxon>Oxalobacteraceae</taxon>
        <taxon>Keguizhuia</taxon>
    </lineage>
</organism>
<proteinExistence type="predicted"/>
<feature type="signal peptide" evidence="1">
    <location>
        <begin position="1"/>
        <end position="19"/>
    </location>
</feature>
<evidence type="ECO:0000313" key="3">
    <source>
        <dbReference type="Proteomes" id="UP001225596"/>
    </source>
</evidence>
<keyword evidence="1" id="KW-0732">Signal</keyword>
<accession>A0ABU1BSD6</accession>
<feature type="chain" id="PRO_5046510290" evidence="1">
    <location>
        <begin position="20"/>
        <end position="111"/>
    </location>
</feature>
<dbReference type="EMBL" id="JAUYVH010000007">
    <property type="protein sequence ID" value="MDQ9171173.1"/>
    <property type="molecule type" value="Genomic_DNA"/>
</dbReference>
<gene>
    <name evidence="2" type="ORF">Q8A64_12235</name>
</gene>
<name>A0ABU1BSD6_9BURK</name>